<protein>
    <recommendedName>
        <fullName evidence="5">Transmembrane protein</fullName>
    </recommendedName>
</protein>
<keyword evidence="2" id="KW-0472">Membrane</keyword>
<evidence type="ECO:0000313" key="4">
    <source>
        <dbReference type="Proteomes" id="UP001201163"/>
    </source>
</evidence>
<dbReference type="AlphaFoldDB" id="A0AAD4Q919"/>
<proteinExistence type="predicted"/>
<evidence type="ECO:0000313" key="3">
    <source>
        <dbReference type="EMBL" id="KAH8981421.1"/>
    </source>
</evidence>
<accession>A0AAD4Q919</accession>
<keyword evidence="4" id="KW-1185">Reference proteome</keyword>
<organism evidence="3 4">
    <name type="scientific">Lactarius akahatsu</name>
    <dbReference type="NCBI Taxonomy" id="416441"/>
    <lineage>
        <taxon>Eukaryota</taxon>
        <taxon>Fungi</taxon>
        <taxon>Dikarya</taxon>
        <taxon>Basidiomycota</taxon>
        <taxon>Agaricomycotina</taxon>
        <taxon>Agaricomycetes</taxon>
        <taxon>Russulales</taxon>
        <taxon>Russulaceae</taxon>
        <taxon>Lactarius</taxon>
    </lineage>
</organism>
<dbReference type="Proteomes" id="UP001201163">
    <property type="component" value="Unassembled WGS sequence"/>
</dbReference>
<feature type="region of interest" description="Disordered" evidence="1">
    <location>
        <begin position="112"/>
        <end position="178"/>
    </location>
</feature>
<name>A0AAD4Q919_9AGAM</name>
<reference evidence="3" key="1">
    <citation type="submission" date="2022-01" db="EMBL/GenBank/DDBJ databases">
        <title>Comparative genomics reveals a dynamic genome evolution in the ectomycorrhizal milk-cap (Lactarius) mushrooms.</title>
        <authorList>
            <consortium name="DOE Joint Genome Institute"/>
            <person name="Lebreton A."/>
            <person name="Tang N."/>
            <person name="Kuo A."/>
            <person name="LaButti K."/>
            <person name="Drula E."/>
            <person name="Barry K."/>
            <person name="Clum A."/>
            <person name="Lipzen A."/>
            <person name="Mousain D."/>
            <person name="Ng V."/>
            <person name="Wang R."/>
            <person name="Wang X."/>
            <person name="Dai Y."/>
            <person name="Henrissat B."/>
            <person name="Grigoriev I.V."/>
            <person name="Guerin-Laguette A."/>
            <person name="Yu F."/>
            <person name="Martin F.M."/>
        </authorList>
    </citation>
    <scope>NUCLEOTIDE SEQUENCE</scope>
    <source>
        <strain evidence="3">QP</strain>
    </source>
</reference>
<evidence type="ECO:0000256" key="1">
    <source>
        <dbReference type="SAM" id="MobiDB-lite"/>
    </source>
</evidence>
<evidence type="ECO:0000256" key="2">
    <source>
        <dbReference type="SAM" id="Phobius"/>
    </source>
</evidence>
<evidence type="ECO:0008006" key="5">
    <source>
        <dbReference type="Google" id="ProtNLM"/>
    </source>
</evidence>
<dbReference type="EMBL" id="JAKELL010000117">
    <property type="protein sequence ID" value="KAH8981421.1"/>
    <property type="molecule type" value="Genomic_DNA"/>
</dbReference>
<sequence length="178" mass="19321">MLMGAFSRFVLPSVYSRTFHNNTVRRTSTFSAAQTRPIVAILLANLLPGVKADCTIDRFGDEHCTLSVAARVGLSLALVFLLVATAWYMRYRRRRAAQIYIADALQNQLKANNGSGGAGPPNAPQYPPRVHSPGAVPHYTYDPDTGFVPPAHSPPPYYTPPPGALPKGPYRGKGSFPI</sequence>
<feature type="compositionally biased region" description="Pro residues" evidence="1">
    <location>
        <begin position="151"/>
        <end position="164"/>
    </location>
</feature>
<keyword evidence="2" id="KW-1133">Transmembrane helix</keyword>
<gene>
    <name evidence="3" type="ORF">EDB92DRAFT_188873</name>
</gene>
<comment type="caution">
    <text evidence="3">The sequence shown here is derived from an EMBL/GenBank/DDBJ whole genome shotgun (WGS) entry which is preliminary data.</text>
</comment>
<feature type="transmembrane region" description="Helical" evidence="2">
    <location>
        <begin position="68"/>
        <end position="89"/>
    </location>
</feature>
<keyword evidence="2" id="KW-0812">Transmembrane</keyword>